<feature type="domain" description="PurM-like C-terminal" evidence="10">
    <location>
        <begin position="211"/>
        <end position="366"/>
    </location>
</feature>
<dbReference type="InterPro" id="IPR036676">
    <property type="entry name" value="PurM-like_C_sf"/>
</dbReference>
<keyword evidence="6 8" id="KW-0067">ATP-binding</keyword>
<comment type="subunit">
    <text evidence="8">Monomer. Part of the FGAM synthase complex composed of 1 PurL, 1 PurQ and 2 PurS subunits.</text>
</comment>
<feature type="binding site" evidence="8">
    <location>
        <begin position="322"/>
        <end position="324"/>
    </location>
    <ligand>
        <name>substrate</name>
    </ligand>
</feature>
<dbReference type="STRING" id="1678637.AC230_28640"/>
<organism evidence="12 13">
    <name type="scientific">Streptomyces caatingaensis</name>
    <dbReference type="NCBI Taxonomy" id="1678637"/>
    <lineage>
        <taxon>Bacteria</taxon>
        <taxon>Bacillati</taxon>
        <taxon>Actinomycetota</taxon>
        <taxon>Actinomycetes</taxon>
        <taxon>Kitasatosporales</taxon>
        <taxon>Streptomycetaceae</taxon>
        <taxon>Streptomyces</taxon>
    </lineage>
</organism>
<dbReference type="InterPro" id="IPR041609">
    <property type="entry name" value="PurL_linker"/>
</dbReference>
<accession>A0A0K9X746</accession>
<evidence type="ECO:0000313" key="12">
    <source>
        <dbReference type="EMBL" id="KNB49264.1"/>
    </source>
</evidence>
<dbReference type="CDD" id="cd02203">
    <property type="entry name" value="PurL_repeat1"/>
    <property type="match status" value="1"/>
</dbReference>
<dbReference type="SUPFAM" id="SSF56042">
    <property type="entry name" value="PurM C-terminal domain-like"/>
    <property type="match status" value="2"/>
</dbReference>
<comment type="caution">
    <text evidence="12">The sequence shown here is derived from an EMBL/GenBank/DDBJ whole genome shotgun (WGS) entry which is preliminary data.</text>
</comment>
<evidence type="ECO:0000256" key="6">
    <source>
        <dbReference type="ARBA" id="ARBA00022840"/>
    </source>
</evidence>
<feature type="binding site" evidence="8">
    <location>
        <begin position="103"/>
        <end position="106"/>
    </location>
    <ligand>
        <name>substrate</name>
    </ligand>
</feature>
<feature type="binding site" evidence="8">
    <location>
        <position position="58"/>
    </location>
    <ligand>
        <name>ATP</name>
        <dbReference type="ChEBI" id="CHEBI:30616"/>
    </ligand>
</feature>
<keyword evidence="5 8" id="KW-0658">Purine biosynthesis</keyword>
<dbReference type="AlphaFoldDB" id="A0A0K9X746"/>
<feature type="domain" description="PurM-like N-terminal" evidence="9">
    <location>
        <begin position="453"/>
        <end position="572"/>
    </location>
</feature>
<comment type="function">
    <text evidence="8">Part of the phosphoribosylformylglycinamidine synthase complex involved in the purines biosynthetic pathway. Catalyzes the ATP-dependent conversion of formylglycinamide ribonucleotide (FGAR) and glutamine to yield formylglycinamidine ribonucleotide (FGAM) and glutamate. The FGAM synthase complex is composed of three subunits. PurQ produces an ammonia molecule by converting glutamine to glutamate. PurL transfers the ammonia molecule to FGAR to form FGAM in an ATP-dependent manner. PurS interacts with PurQ and PurL and is thought to assist in the transfer of the ammonia molecule from PurQ to PurL.</text>
</comment>
<dbReference type="Proteomes" id="UP000037288">
    <property type="component" value="Unassembled WGS sequence"/>
</dbReference>
<reference evidence="13" key="1">
    <citation type="submission" date="2015-07" db="EMBL/GenBank/DDBJ databases">
        <title>Draft genome sequence of Streptomyces sp. CMAA 1322, a bacterium isolated from Caatinga biome, from dry forest semiarid of Brazil.</title>
        <authorList>
            <person name="Santos S.N."/>
            <person name="Gacesa R."/>
            <person name="Taketani R.G."/>
            <person name="Long P.F."/>
            <person name="Melo I.S."/>
        </authorList>
    </citation>
    <scope>NUCLEOTIDE SEQUENCE [LARGE SCALE GENOMIC DNA]</scope>
    <source>
        <strain evidence="13">CMAA 1322</strain>
    </source>
</reference>
<evidence type="ECO:0000256" key="5">
    <source>
        <dbReference type="ARBA" id="ARBA00022755"/>
    </source>
</evidence>
<keyword evidence="2 8" id="KW-0436">Ligase</keyword>
<comment type="similarity">
    <text evidence="8">Belongs to the FGAMS family.</text>
</comment>
<comment type="caution">
    <text evidence="8">Lacks conserved residue(s) required for the propagation of feature annotation.</text>
</comment>
<proteinExistence type="inferred from homology"/>
<dbReference type="PANTHER" id="PTHR43555">
    <property type="entry name" value="PHOSPHORIBOSYLFORMYLGLYCINAMIDINE SYNTHASE SUBUNIT PURL"/>
    <property type="match status" value="1"/>
</dbReference>
<dbReference type="SUPFAM" id="SSF55326">
    <property type="entry name" value="PurM N-terminal domain-like"/>
    <property type="match status" value="2"/>
</dbReference>
<feature type="active site" description="Proton acceptor" evidence="8">
    <location>
        <position position="104"/>
    </location>
</feature>
<evidence type="ECO:0000256" key="3">
    <source>
        <dbReference type="ARBA" id="ARBA00022723"/>
    </source>
</evidence>
<dbReference type="EMBL" id="LFXA01000018">
    <property type="protein sequence ID" value="KNB49264.1"/>
    <property type="molecule type" value="Genomic_DNA"/>
</dbReference>
<evidence type="ECO:0000256" key="2">
    <source>
        <dbReference type="ARBA" id="ARBA00022598"/>
    </source>
</evidence>
<dbReference type="GO" id="GO:0004642">
    <property type="term" value="F:phosphoribosylformylglycinamidine synthase activity"/>
    <property type="evidence" value="ECO:0007669"/>
    <property type="project" value="UniProtKB-UniRule"/>
</dbReference>
<evidence type="ECO:0000259" key="10">
    <source>
        <dbReference type="Pfam" id="PF02769"/>
    </source>
</evidence>
<feature type="active site" evidence="8">
    <location>
        <position position="55"/>
    </location>
</feature>
<comment type="subcellular location">
    <subcellularLocation>
        <location evidence="8">Cytoplasm</location>
    </subcellularLocation>
</comment>
<feature type="binding site" evidence="8">
    <location>
        <position position="125"/>
    </location>
    <ligand>
        <name>substrate</name>
    </ligand>
</feature>
<dbReference type="Gene3D" id="3.30.1330.10">
    <property type="entry name" value="PurM-like, N-terminal domain"/>
    <property type="match status" value="2"/>
</dbReference>
<evidence type="ECO:0000256" key="7">
    <source>
        <dbReference type="ARBA" id="ARBA00022842"/>
    </source>
</evidence>
<keyword evidence="13" id="KW-1185">Reference proteome</keyword>
<evidence type="ECO:0000256" key="1">
    <source>
        <dbReference type="ARBA" id="ARBA00022490"/>
    </source>
</evidence>
<feature type="binding site" evidence="8">
    <location>
        <position position="548"/>
    </location>
    <ligand>
        <name>Mg(2+)</name>
        <dbReference type="ChEBI" id="CHEBI:18420"/>
        <label>1</label>
    </ligand>
</feature>
<name>A0A0K9X746_9ACTN</name>
<feature type="domain" description="Phosphoribosylformylglycinamidine synthase linker" evidence="11">
    <location>
        <begin position="21"/>
        <end position="59"/>
    </location>
</feature>
<dbReference type="InterPro" id="IPR036921">
    <property type="entry name" value="PurM-like_N_sf"/>
</dbReference>
<dbReference type="InterPro" id="IPR016188">
    <property type="entry name" value="PurM-like_N"/>
</dbReference>
<gene>
    <name evidence="8" type="primary">purL</name>
    <name evidence="12" type="ORF">AC230_28640</name>
</gene>
<feature type="binding site" evidence="8">
    <location>
        <position position="250"/>
    </location>
    <ligand>
        <name>substrate</name>
    </ligand>
</feature>
<evidence type="ECO:0000259" key="9">
    <source>
        <dbReference type="Pfam" id="PF00586"/>
    </source>
</evidence>
<feature type="binding site" evidence="8">
    <location>
        <position position="547"/>
    </location>
    <ligand>
        <name>ATP</name>
        <dbReference type="ChEBI" id="CHEBI:30616"/>
    </ligand>
</feature>
<dbReference type="PATRIC" id="fig|1678637.3.peg.6114"/>
<evidence type="ECO:0000313" key="13">
    <source>
        <dbReference type="Proteomes" id="UP000037288"/>
    </source>
</evidence>
<feature type="binding site" evidence="8">
    <location>
        <position position="510"/>
    </location>
    <ligand>
        <name>ATP</name>
        <dbReference type="ChEBI" id="CHEBI:30616"/>
    </ligand>
</feature>
<comment type="catalytic activity">
    <reaction evidence="8">
        <text>N(2)-formyl-N(1)-(5-phospho-beta-D-ribosyl)glycinamide + L-glutamine + ATP + H2O = 2-formamido-N(1)-(5-O-phospho-beta-D-ribosyl)acetamidine + L-glutamate + ADP + phosphate + H(+)</text>
        <dbReference type="Rhea" id="RHEA:17129"/>
        <dbReference type="ChEBI" id="CHEBI:15377"/>
        <dbReference type="ChEBI" id="CHEBI:15378"/>
        <dbReference type="ChEBI" id="CHEBI:29985"/>
        <dbReference type="ChEBI" id="CHEBI:30616"/>
        <dbReference type="ChEBI" id="CHEBI:43474"/>
        <dbReference type="ChEBI" id="CHEBI:58359"/>
        <dbReference type="ChEBI" id="CHEBI:147286"/>
        <dbReference type="ChEBI" id="CHEBI:147287"/>
        <dbReference type="ChEBI" id="CHEBI:456216"/>
        <dbReference type="EC" id="6.3.5.3"/>
    </reaction>
</comment>
<dbReference type="GO" id="GO:0006189">
    <property type="term" value="P:'de novo' IMP biosynthetic process"/>
    <property type="evidence" value="ECO:0007669"/>
    <property type="project" value="UniProtKB-UniRule"/>
</dbReference>
<dbReference type="Pfam" id="PF00586">
    <property type="entry name" value="AIRS"/>
    <property type="match status" value="2"/>
</dbReference>
<dbReference type="CDD" id="cd02204">
    <property type="entry name" value="PurL_repeat2"/>
    <property type="match status" value="1"/>
</dbReference>
<dbReference type="FunFam" id="3.30.1330.10:FF:000004">
    <property type="entry name" value="Phosphoribosylformylglycinamidine synthase subunit PurL"/>
    <property type="match status" value="1"/>
</dbReference>
<feature type="binding site" evidence="8">
    <location>
        <position position="100"/>
    </location>
    <ligand>
        <name>ATP</name>
        <dbReference type="ChEBI" id="CHEBI:30616"/>
    </ligand>
</feature>
<feature type="domain" description="PurM-like C-terminal" evidence="10">
    <location>
        <begin position="585"/>
        <end position="723"/>
    </location>
</feature>
<dbReference type="RefSeq" id="WP_049719214.1">
    <property type="nucleotide sequence ID" value="NZ_LFXA01000018.1"/>
</dbReference>
<feature type="binding site" evidence="8">
    <location>
        <position position="126"/>
    </location>
    <ligand>
        <name>Mg(2+)</name>
        <dbReference type="ChEBI" id="CHEBI:18420"/>
        <label>2</label>
    </ligand>
</feature>
<feature type="binding site" evidence="8">
    <location>
        <position position="278"/>
    </location>
    <ligand>
        <name>Mg(2+)</name>
        <dbReference type="ChEBI" id="CHEBI:18420"/>
        <label>2</label>
    </ligand>
</feature>
<dbReference type="Gene3D" id="3.90.650.10">
    <property type="entry name" value="PurM-like C-terminal domain"/>
    <property type="match status" value="2"/>
</dbReference>
<sequence>MTLDTVKHAAETPDAPQPWAELGLKQDEYERIRAILGRRPTGAELAMYSVMWSEHCSYKSSKVHLRQFGEKAPANDALLVGIGENAGVVDAGQGYAVTFKVESHNHPSYIEPYQGAATGVGGIVRDILAMGARPVAVMDPLRFGAADHPDTKRVLPGVVSGIGGYGNCLGLPNIGGEVVFDPCYQGNPLVNALCVGVMKHEDIHLAKASGAGNKVILYGARTGGDGIGGVSVLASETFDSTGPAKRPAVQVGDPFQEKLLIECTLEVFRENLVTGIQDLGGAGLSCATSELASAGSGGMRVELDTVPLRDASLSPEEILMSESQERMCAIVEPGKVDRFLEICEKWDVIATVIGEVTDGERLEIFWHGEQIVDVPPRTVAHEGPVYERPYARPEWQDALQADDAAKLPRPATGEELREQVLKVVASPNQASKSWITGQYDRFVQGNTVLAQPEDSGMVRIDEETGLGVAVATDGNGRYTKLDPYAGAQLALAESYRNVAATGARPLAISNCLNFGSPEDPGVMWQFAEATRGLADGCLALGTPVTGGNVSLYNQTGDTAIHPTPVVAVLGVIDDVNRRTPMAFAEEGQLLYLLGDTREELGGSAWSQVIHDHLGGLPPAVDLDREKLLGEILISASRDGMIDAAHDLSDGGLIQAVVESCLRGGNGARLVVPDGTDPFVFLFSESAGRAVVAVPRSEELRFTDMCGARGLPATRVGVVDGESVEVQGQFSLPLEELRAAYEATLPALFG</sequence>
<dbReference type="Pfam" id="PF02769">
    <property type="entry name" value="AIRS_C"/>
    <property type="match status" value="2"/>
</dbReference>
<dbReference type="GO" id="GO:0000287">
    <property type="term" value="F:magnesium ion binding"/>
    <property type="evidence" value="ECO:0007669"/>
    <property type="project" value="UniProtKB-UniRule"/>
</dbReference>
<keyword evidence="7 8" id="KW-0460">Magnesium</keyword>
<dbReference type="HAMAP" id="MF_00420">
    <property type="entry name" value="PurL_2"/>
    <property type="match status" value="1"/>
</dbReference>
<evidence type="ECO:0000256" key="4">
    <source>
        <dbReference type="ARBA" id="ARBA00022741"/>
    </source>
</evidence>
<dbReference type="OrthoDB" id="9804441at2"/>
<feature type="binding site" evidence="8">
    <location>
        <position position="102"/>
    </location>
    <ligand>
        <name>Mg(2+)</name>
        <dbReference type="ChEBI" id="CHEBI:18420"/>
        <label>1</label>
    </ligand>
</feature>
<dbReference type="PANTHER" id="PTHR43555:SF1">
    <property type="entry name" value="PHOSPHORIBOSYLFORMYLGLYCINAMIDINE SYNTHASE SUBUNIT PURL"/>
    <property type="match status" value="1"/>
</dbReference>
<keyword evidence="3 8" id="KW-0479">Metal-binding</keyword>
<keyword evidence="1 8" id="KW-0963">Cytoplasm</keyword>
<dbReference type="NCBIfam" id="NF002290">
    <property type="entry name" value="PRK01213.1"/>
    <property type="match status" value="1"/>
</dbReference>
<dbReference type="EC" id="6.3.5.3" evidence="8"/>
<evidence type="ECO:0000256" key="8">
    <source>
        <dbReference type="HAMAP-Rule" id="MF_00420"/>
    </source>
</evidence>
<dbReference type="GO" id="GO:0005737">
    <property type="term" value="C:cytoplasm"/>
    <property type="evidence" value="ECO:0007669"/>
    <property type="project" value="UniProtKB-SubCell"/>
</dbReference>
<dbReference type="InterPro" id="IPR010918">
    <property type="entry name" value="PurM-like_C_dom"/>
</dbReference>
<feature type="binding site" evidence="8">
    <location>
        <position position="550"/>
    </location>
    <ligand>
        <name>substrate</name>
    </ligand>
</feature>
<dbReference type="NCBIfam" id="TIGR01736">
    <property type="entry name" value="FGAM_synth_II"/>
    <property type="match status" value="1"/>
</dbReference>
<comment type="pathway">
    <text evidence="8">Purine metabolism; IMP biosynthesis via de novo pathway; 5-amino-1-(5-phospho-D-ribosyl)imidazole from N(2)-formyl-N(1)-(5-phospho-D-ribosyl)glycinamide: step 1/2.</text>
</comment>
<keyword evidence="4 8" id="KW-0547">Nucleotide-binding</keyword>
<dbReference type="Pfam" id="PF18072">
    <property type="entry name" value="FGAR-AT_linker"/>
    <property type="match status" value="1"/>
</dbReference>
<feature type="domain" description="PurM-like N-terminal" evidence="9">
    <location>
        <begin position="83"/>
        <end position="198"/>
    </location>
</feature>
<dbReference type="InterPro" id="IPR010074">
    <property type="entry name" value="PRibForGlyAmidine_synth_PurL"/>
</dbReference>
<dbReference type="UniPathway" id="UPA00074">
    <property type="reaction ID" value="UER00128"/>
</dbReference>
<protein>
    <recommendedName>
        <fullName evidence="8">Phosphoribosylformylglycinamidine synthase subunit PurL</fullName>
        <shortName evidence="8">FGAM synthase</shortName>
        <ecNumber evidence="8">6.3.5.3</ecNumber>
    </recommendedName>
    <alternativeName>
        <fullName evidence="8">Formylglycinamide ribonucleotide amidotransferase subunit II</fullName>
        <shortName evidence="8">FGAR amidotransferase II</shortName>
        <shortName evidence="8">FGAR-AT II</shortName>
    </alternativeName>
    <alternativeName>
        <fullName evidence="8">Glutamine amidotransferase PurL</fullName>
    </alternativeName>
    <alternativeName>
        <fullName evidence="8">Phosphoribosylformylglycinamidine synthase subunit II</fullName>
    </alternativeName>
</protein>
<dbReference type="PIRSF" id="PIRSF001587">
    <property type="entry name" value="FGAM_synthase_II"/>
    <property type="match status" value="1"/>
</dbReference>
<evidence type="ECO:0000259" key="11">
    <source>
        <dbReference type="Pfam" id="PF18072"/>
    </source>
</evidence>
<dbReference type="GO" id="GO:0005524">
    <property type="term" value="F:ATP binding"/>
    <property type="evidence" value="ECO:0007669"/>
    <property type="project" value="UniProtKB-UniRule"/>
</dbReference>